<reference evidence="1" key="1">
    <citation type="submission" date="2022-08" db="EMBL/GenBank/DDBJ databases">
        <title>Genome Sequence of Lecanicillium fungicola.</title>
        <authorList>
            <person name="Buettner E."/>
        </authorList>
    </citation>
    <scope>NUCLEOTIDE SEQUENCE</scope>
    <source>
        <strain evidence="1">Babe33</strain>
    </source>
</reference>
<gene>
    <name evidence="1" type="ORF">NQ176_g9624</name>
</gene>
<evidence type="ECO:0000313" key="1">
    <source>
        <dbReference type="EMBL" id="KAJ2967516.1"/>
    </source>
</evidence>
<dbReference type="Proteomes" id="UP001143910">
    <property type="component" value="Unassembled WGS sequence"/>
</dbReference>
<keyword evidence="2" id="KW-1185">Reference proteome</keyword>
<name>A0ACC1MLK3_9HYPO</name>
<dbReference type="EMBL" id="JANJQO010002268">
    <property type="protein sequence ID" value="KAJ2967516.1"/>
    <property type="molecule type" value="Genomic_DNA"/>
</dbReference>
<evidence type="ECO:0000313" key="2">
    <source>
        <dbReference type="Proteomes" id="UP001143910"/>
    </source>
</evidence>
<sequence>MALWTTSYPVDAGDRDPSFAWHDADLPSAGLDDSQHDLFTQFLDFEAGHGASSATVGGEPFYLDQNTLDGAHHQNGESSTTSSGVSTADDFDFLSGSSHAGTAVGYEVDPSALAMFAQDPAAVMYAATNGGAAVSDTELERLEGISLHSPKKTTHGTAAEGSPPPSHVEASTTSDPQEQNIG</sequence>
<comment type="caution">
    <text evidence="1">The sequence shown here is derived from an EMBL/GenBank/DDBJ whole genome shotgun (WGS) entry which is preliminary data.</text>
</comment>
<accession>A0ACC1MLK3</accession>
<proteinExistence type="predicted"/>
<organism evidence="1 2">
    <name type="scientific">Zarea fungicola</name>
    <dbReference type="NCBI Taxonomy" id="93591"/>
    <lineage>
        <taxon>Eukaryota</taxon>
        <taxon>Fungi</taxon>
        <taxon>Dikarya</taxon>
        <taxon>Ascomycota</taxon>
        <taxon>Pezizomycotina</taxon>
        <taxon>Sordariomycetes</taxon>
        <taxon>Hypocreomycetidae</taxon>
        <taxon>Hypocreales</taxon>
        <taxon>Cordycipitaceae</taxon>
        <taxon>Zarea</taxon>
    </lineage>
</organism>
<protein>
    <submittedName>
        <fullName evidence="1">Uncharacterized protein</fullName>
    </submittedName>
</protein>